<protein>
    <recommendedName>
        <fullName evidence="3">Transcription regulator AsnC/Lrp ligand binding domain-containing protein</fullName>
    </recommendedName>
</protein>
<name>A0ABT6LKA1_9ACTN</name>
<reference evidence="1 2" key="1">
    <citation type="submission" date="2023-04" db="EMBL/GenBank/DDBJ databases">
        <title>Forest soil microbial communities from Buena Vista Peninsula, Colon Province, Panama.</title>
        <authorList>
            <person name="Bouskill N."/>
        </authorList>
    </citation>
    <scope>NUCLEOTIDE SEQUENCE [LARGE SCALE GENOMIC DNA]</scope>
    <source>
        <strain evidence="1 2">GGS1</strain>
    </source>
</reference>
<gene>
    <name evidence="1" type="ORF">M2283_003418</name>
</gene>
<organism evidence="1 2">
    <name type="scientific">Streptomyces pseudovenezuelae</name>
    <dbReference type="NCBI Taxonomy" id="67350"/>
    <lineage>
        <taxon>Bacteria</taxon>
        <taxon>Bacillati</taxon>
        <taxon>Actinomycetota</taxon>
        <taxon>Actinomycetes</taxon>
        <taxon>Kitasatosporales</taxon>
        <taxon>Streptomycetaceae</taxon>
        <taxon>Streptomyces</taxon>
        <taxon>Streptomyces aurantiacus group</taxon>
    </lineage>
</organism>
<evidence type="ECO:0000313" key="1">
    <source>
        <dbReference type="EMBL" id="MDH6216101.1"/>
    </source>
</evidence>
<sequence length="47" mass="4909">MAVAADLDALHHFLNDTIGALTHVSTIEVTPILSGVKRTGLVRPGSL</sequence>
<proteinExistence type="predicted"/>
<accession>A0ABT6LKA1</accession>
<keyword evidence="2" id="KW-1185">Reference proteome</keyword>
<dbReference type="EMBL" id="JARXVH010000005">
    <property type="protein sequence ID" value="MDH6216101.1"/>
    <property type="molecule type" value="Genomic_DNA"/>
</dbReference>
<evidence type="ECO:0000313" key="2">
    <source>
        <dbReference type="Proteomes" id="UP001160499"/>
    </source>
</evidence>
<evidence type="ECO:0008006" key="3">
    <source>
        <dbReference type="Google" id="ProtNLM"/>
    </source>
</evidence>
<comment type="caution">
    <text evidence="1">The sequence shown here is derived from an EMBL/GenBank/DDBJ whole genome shotgun (WGS) entry which is preliminary data.</text>
</comment>
<dbReference type="Proteomes" id="UP001160499">
    <property type="component" value="Unassembled WGS sequence"/>
</dbReference>